<reference evidence="8 9" key="1">
    <citation type="submission" date="2017-09" db="EMBL/GenBank/DDBJ databases">
        <title>Depth-based differentiation of microbial function through sediment-hosted aquifers and enrichment of novel symbionts in the deep terrestrial subsurface.</title>
        <authorList>
            <person name="Probst A.J."/>
            <person name="Ladd B."/>
            <person name="Jarett J.K."/>
            <person name="Geller-Mcgrath D.E."/>
            <person name="Sieber C.M."/>
            <person name="Emerson J.B."/>
            <person name="Anantharaman K."/>
            <person name="Thomas B.C."/>
            <person name="Malmstrom R."/>
            <person name="Stieglmeier M."/>
            <person name="Klingl A."/>
            <person name="Woyke T."/>
            <person name="Ryan C.M."/>
            <person name="Banfield J.F."/>
        </authorList>
    </citation>
    <scope>NUCLEOTIDE SEQUENCE [LARGE SCALE GENOMIC DNA]</scope>
    <source>
        <strain evidence="8">CG08_land_8_20_14_0_20_45_16</strain>
    </source>
</reference>
<dbReference type="SFLD" id="SFLDG01081">
    <property type="entry name" value="cleavage_of_the_Ca-Cb_bond_in"/>
    <property type="match status" value="1"/>
</dbReference>
<accession>A0A2H0XZG0</accession>
<dbReference type="CDD" id="cd01335">
    <property type="entry name" value="Radical_SAM"/>
    <property type="match status" value="1"/>
</dbReference>
<dbReference type="InterPro" id="IPR012726">
    <property type="entry name" value="ThiH"/>
</dbReference>
<gene>
    <name evidence="8" type="ORF">COT42_05000</name>
</gene>
<dbReference type="SFLD" id="SFLDG01060">
    <property type="entry name" value="BATS_domain_containing"/>
    <property type="match status" value="1"/>
</dbReference>
<dbReference type="Pfam" id="PF04055">
    <property type="entry name" value="Radical_SAM"/>
    <property type="match status" value="1"/>
</dbReference>
<evidence type="ECO:0000256" key="5">
    <source>
        <dbReference type="ARBA" id="ARBA00023004"/>
    </source>
</evidence>
<dbReference type="SMART" id="SM00876">
    <property type="entry name" value="BATS"/>
    <property type="match status" value="1"/>
</dbReference>
<organism evidence="8 9">
    <name type="scientific">Candidatus Saganbacteria bacterium CG08_land_8_20_14_0_20_45_16</name>
    <dbReference type="NCBI Taxonomy" id="2014293"/>
    <lineage>
        <taxon>Bacteria</taxon>
        <taxon>Bacillati</taxon>
        <taxon>Saganbacteria</taxon>
    </lineage>
</organism>
<keyword evidence="5" id="KW-0408">Iron</keyword>
<dbReference type="EMBL" id="PEYM01000078">
    <property type="protein sequence ID" value="PIS29568.1"/>
    <property type="molecule type" value="Genomic_DNA"/>
</dbReference>
<dbReference type="InterPro" id="IPR034428">
    <property type="entry name" value="ThiH/NoCL/HydG-like"/>
</dbReference>
<dbReference type="InterPro" id="IPR013785">
    <property type="entry name" value="Aldolase_TIM"/>
</dbReference>
<dbReference type="SFLD" id="SFLDS00029">
    <property type="entry name" value="Radical_SAM"/>
    <property type="match status" value="1"/>
</dbReference>
<comment type="cofactor">
    <cofactor evidence="1">
        <name>[4Fe-4S] cluster</name>
        <dbReference type="ChEBI" id="CHEBI:49883"/>
    </cofactor>
</comment>
<keyword evidence="6" id="KW-0411">Iron-sulfur</keyword>
<dbReference type="GO" id="GO:0005506">
    <property type="term" value="F:iron ion binding"/>
    <property type="evidence" value="ECO:0007669"/>
    <property type="project" value="InterPro"/>
</dbReference>
<proteinExistence type="predicted"/>
<evidence type="ECO:0000259" key="7">
    <source>
        <dbReference type="PROSITE" id="PS51918"/>
    </source>
</evidence>
<evidence type="ECO:0000256" key="6">
    <source>
        <dbReference type="ARBA" id="ARBA00023014"/>
    </source>
</evidence>
<dbReference type="InterPro" id="IPR058240">
    <property type="entry name" value="rSAM_sf"/>
</dbReference>
<sequence length="319" mass="36275">MIELESIAEQAQELTLKHFGRTILLYVPLYLNNECDNECVYCGFANNEGSDMLSVNQVMAEAELLYQKGFRHVLLVAGEKRDKITLEYLQDVVSRLHEKFESISLEIFPLSEEEYRILFEAGVDGLTIYQETYNRELYKQYHPSGPKSDYDYRLETPERAGRAGFYRINIGALLGLASWQDELAALAEHAKYLKKKFWRSQISISFPRLKDSGARFKPPYPVSDTQLVEMICRLRIMLPTVGLVMSTRESAALRDNLILLGITQMSAESKTSPGGYSNCQAKEQFAVSDQRSLAEVMVAISAKGYEPVFKDWDRAFIGG</sequence>
<dbReference type="PANTHER" id="PTHR43583">
    <property type="entry name" value="2-IMINOACETATE SYNTHASE"/>
    <property type="match status" value="1"/>
</dbReference>
<keyword evidence="3" id="KW-0949">S-adenosyl-L-methionine</keyword>
<dbReference type="AlphaFoldDB" id="A0A2H0XZG0"/>
<dbReference type="Proteomes" id="UP000231343">
    <property type="component" value="Unassembled WGS sequence"/>
</dbReference>
<evidence type="ECO:0000313" key="8">
    <source>
        <dbReference type="EMBL" id="PIS29568.1"/>
    </source>
</evidence>
<keyword evidence="4" id="KW-0479">Metal-binding</keyword>
<evidence type="ECO:0000256" key="1">
    <source>
        <dbReference type="ARBA" id="ARBA00001966"/>
    </source>
</evidence>
<protein>
    <submittedName>
        <fullName evidence="8">2-iminoacetate synthase ThiH</fullName>
    </submittedName>
</protein>
<dbReference type="GO" id="GO:0051539">
    <property type="term" value="F:4 iron, 4 sulfur cluster binding"/>
    <property type="evidence" value="ECO:0007669"/>
    <property type="project" value="UniProtKB-KW"/>
</dbReference>
<name>A0A2H0XZG0_UNCSA</name>
<dbReference type="InterPro" id="IPR007197">
    <property type="entry name" value="rSAM"/>
</dbReference>
<evidence type="ECO:0000256" key="4">
    <source>
        <dbReference type="ARBA" id="ARBA00022723"/>
    </source>
</evidence>
<dbReference type="Pfam" id="PF06968">
    <property type="entry name" value="BATS"/>
    <property type="match status" value="1"/>
</dbReference>
<dbReference type="PROSITE" id="PS51918">
    <property type="entry name" value="RADICAL_SAM"/>
    <property type="match status" value="1"/>
</dbReference>
<dbReference type="Gene3D" id="3.20.20.70">
    <property type="entry name" value="Aldolase class I"/>
    <property type="match status" value="1"/>
</dbReference>
<evidence type="ECO:0000256" key="2">
    <source>
        <dbReference type="ARBA" id="ARBA00022485"/>
    </source>
</evidence>
<evidence type="ECO:0000313" key="9">
    <source>
        <dbReference type="Proteomes" id="UP000231343"/>
    </source>
</evidence>
<keyword evidence="2" id="KW-0004">4Fe-4S</keyword>
<evidence type="ECO:0000256" key="3">
    <source>
        <dbReference type="ARBA" id="ARBA00022691"/>
    </source>
</evidence>
<dbReference type="GO" id="GO:0009228">
    <property type="term" value="P:thiamine biosynthetic process"/>
    <property type="evidence" value="ECO:0007669"/>
    <property type="project" value="InterPro"/>
</dbReference>
<dbReference type="InterPro" id="IPR010722">
    <property type="entry name" value="BATS_dom"/>
</dbReference>
<comment type="caution">
    <text evidence="8">The sequence shown here is derived from an EMBL/GenBank/DDBJ whole genome shotgun (WGS) entry which is preliminary data.</text>
</comment>
<feature type="domain" description="Radical SAM core" evidence="7">
    <location>
        <begin position="21"/>
        <end position="254"/>
    </location>
</feature>
<dbReference type="NCBIfam" id="TIGR02351">
    <property type="entry name" value="thiH"/>
    <property type="match status" value="1"/>
</dbReference>
<dbReference type="GO" id="GO:0003824">
    <property type="term" value="F:catalytic activity"/>
    <property type="evidence" value="ECO:0007669"/>
    <property type="project" value="InterPro"/>
</dbReference>
<dbReference type="PANTHER" id="PTHR43583:SF1">
    <property type="entry name" value="2-IMINOACETATE SYNTHASE"/>
    <property type="match status" value="1"/>
</dbReference>
<dbReference type="SUPFAM" id="SSF102114">
    <property type="entry name" value="Radical SAM enzymes"/>
    <property type="match status" value="1"/>
</dbReference>